<evidence type="ECO:0000313" key="2">
    <source>
        <dbReference type="EMBL" id="UGX97107.1"/>
    </source>
</evidence>
<dbReference type="Proteomes" id="UP000564836">
    <property type="component" value="Chromosome"/>
</dbReference>
<gene>
    <name evidence="2" type="ORF">G6321_00019025</name>
    <name evidence="1" type="ORF">G6321_49175</name>
</gene>
<evidence type="ECO:0000313" key="3">
    <source>
        <dbReference type="Proteomes" id="UP000564836"/>
    </source>
</evidence>
<sequence length="88" mass="10015">MRHTWYVTFEVQRRGMLPKPRHPRLTKTFETEKEAKLFAKEKLDEGLVVTAGTLNPHRPKQIIPSSAVSIWLGGALDQSADRSNSRSD</sequence>
<organism evidence="1">
    <name type="scientific">Bradyrhizobium barranii subsp. barranii</name>
    <dbReference type="NCBI Taxonomy" id="2823807"/>
    <lineage>
        <taxon>Bacteria</taxon>
        <taxon>Pseudomonadati</taxon>
        <taxon>Pseudomonadota</taxon>
        <taxon>Alphaproteobacteria</taxon>
        <taxon>Hyphomicrobiales</taxon>
        <taxon>Nitrobacteraceae</taxon>
        <taxon>Bradyrhizobium</taxon>
        <taxon>Bradyrhizobium barranii</taxon>
    </lineage>
</organism>
<protein>
    <submittedName>
        <fullName evidence="1">Uncharacterized protein</fullName>
    </submittedName>
</protein>
<dbReference type="EMBL" id="JACBFH010000001">
    <property type="protein sequence ID" value="NYY96106.1"/>
    <property type="molecule type" value="Genomic_DNA"/>
</dbReference>
<proteinExistence type="predicted"/>
<evidence type="ECO:0000313" key="1">
    <source>
        <dbReference type="EMBL" id="NYY96106.1"/>
    </source>
</evidence>
<reference evidence="2 3" key="3">
    <citation type="journal article" date="2022" name="Int. J. Syst. Evol. Microbiol.">
        <title>Strains of Bradyrhizobium barranii sp. nov. associated with legumes native to Canada are symbionts of soybeans and belong to different subspecies (subsp. barranii subsp. nov. and subsp. apii subsp. nov.) and symbiovars (sv. glycinearum and sv. septentrionale).</title>
        <authorList>
            <person name="Bromfield E.S.P."/>
            <person name="Cloutier S."/>
            <person name="Wasai-Hara S."/>
            <person name="Minamisawa K."/>
        </authorList>
    </citation>
    <scope>NUCLEOTIDE SEQUENCE [LARGE SCALE GENOMIC DNA]</scope>
    <source>
        <strain evidence="2 3">323S2</strain>
    </source>
</reference>
<accession>A0A7Z0TTM7</accession>
<dbReference type="RefSeq" id="WP_166342367.1">
    <property type="nucleotide sequence ID" value="NZ_CP088280.1"/>
</dbReference>
<dbReference type="EMBL" id="CP088280">
    <property type="protein sequence ID" value="UGX97107.1"/>
    <property type="molecule type" value="Genomic_DNA"/>
</dbReference>
<reference evidence="2 3" key="1">
    <citation type="journal article" date="2017" name="Syst. Appl. Microbiol.">
        <title>Soybeans inoculated with root zone soils of Canadian native legumes harbour diverse and novel Bradyrhizobium spp. that possess agricultural potential.</title>
        <authorList>
            <person name="Bromfield E.S.P."/>
            <person name="Cloutier S."/>
            <person name="Tambong J.T."/>
            <person name="Tran Thi T.V."/>
        </authorList>
    </citation>
    <scope>NUCLEOTIDE SEQUENCE [LARGE SCALE GENOMIC DNA]</scope>
    <source>
        <strain evidence="2 3">323S2</strain>
    </source>
</reference>
<dbReference type="AlphaFoldDB" id="A0A7Z0TTM7"/>
<name>A0A7Z0TTM7_9BRAD</name>
<reference evidence="1" key="2">
    <citation type="submission" date="2020-06" db="EMBL/GenBank/DDBJ databases">
        <title>Whole Genome Sequence of Bradyrhizobium sp. Strain 323S2.</title>
        <authorList>
            <person name="Bromfield E.S.P."/>
        </authorList>
    </citation>
    <scope>NUCLEOTIDE SEQUENCE [LARGE SCALE GENOMIC DNA]</scope>
    <source>
        <strain evidence="1">323S2</strain>
    </source>
</reference>